<sequence length="519" mass="60774">MSLKKTNPSLILFLTPRTFHDVNRLCCRLAIPLLWENPFSAGNNGFINIYLNNLNENDKTKLNDYGINKNLFPSNTLFKYPSFIKRLNLWNIIASILKWITTVRILSVRESGEQSAIYSIQNTNLSSPSHPEHGPLILIYESIFKIFIENEAILNIFEVSIFSNDDCYYFNIAFKLILQNQIFINNIKNLDLTIYTTFSNVTMIIPYLKSINSISSLNYHFSDYNDLSKSLLPQIINSQQNLKKIVFSSCHNPLNQLLFESLKNFNLFKQLNALESIHIIECGSLNSFIHQIINIVKPFKLKSLFIKEILQIELLKLLLQKSGNYIENIGFGSLISNISKQQSLELILRYCVKINFFDIIGFDNQNIYLVFNLIENIGHNLNYLSFDYINKSIGTETSSIILQSLGQILPSKLEYLNLTLMIKYANDFEIFLKNSQNTFINRLCIKNEMLESDDILPYIKEYIMKKRRVRHLAVKDLSHKSNDLFNLKDEFKLYNIEVQYYYILSIRLHYYNYFIKEMY</sequence>
<protein>
    <recommendedName>
        <fullName evidence="3">F-box domain-containing protein</fullName>
    </recommendedName>
</protein>
<dbReference type="EMBL" id="BLAL01000043">
    <property type="protein sequence ID" value="GES79331.1"/>
    <property type="molecule type" value="Genomic_DNA"/>
</dbReference>
<organism evidence="1 2">
    <name type="scientific">Rhizophagus clarus</name>
    <dbReference type="NCBI Taxonomy" id="94130"/>
    <lineage>
        <taxon>Eukaryota</taxon>
        <taxon>Fungi</taxon>
        <taxon>Fungi incertae sedis</taxon>
        <taxon>Mucoromycota</taxon>
        <taxon>Glomeromycotina</taxon>
        <taxon>Glomeromycetes</taxon>
        <taxon>Glomerales</taxon>
        <taxon>Glomeraceae</taxon>
        <taxon>Rhizophagus</taxon>
    </lineage>
</organism>
<dbReference type="Proteomes" id="UP000615446">
    <property type="component" value="Unassembled WGS sequence"/>
</dbReference>
<accession>A0A8H3L343</accession>
<evidence type="ECO:0008006" key="3">
    <source>
        <dbReference type="Google" id="ProtNLM"/>
    </source>
</evidence>
<evidence type="ECO:0000313" key="2">
    <source>
        <dbReference type="Proteomes" id="UP000615446"/>
    </source>
</evidence>
<evidence type="ECO:0000313" key="1">
    <source>
        <dbReference type="EMBL" id="GES79331.1"/>
    </source>
</evidence>
<proteinExistence type="predicted"/>
<name>A0A8H3L343_9GLOM</name>
<dbReference type="AlphaFoldDB" id="A0A8H3L343"/>
<reference evidence="1" key="1">
    <citation type="submission" date="2019-10" db="EMBL/GenBank/DDBJ databases">
        <title>Conservation and host-specific expression of non-tandemly repeated heterogenous ribosome RNA gene in arbuscular mycorrhizal fungi.</title>
        <authorList>
            <person name="Maeda T."/>
            <person name="Kobayashi Y."/>
            <person name="Nakagawa T."/>
            <person name="Ezawa T."/>
            <person name="Yamaguchi K."/>
            <person name="Bino T."/>
            <person name="Nishimoto Y."/>
            <person name="Shigenobu S."/>
            <person name="Kawaguchi M."/>
        </authorList>
    </citation>
    <scope>NUCLEOTIDE SEQUENCE</scope>
    <source>
        <strain evidence="1">HR1</strain>
    </source>
</reference>
<comment type="caution">
    <text evidence="1">The sequence shown here is derived from an EMBL/GenBank/DDBJ whole genome shotgun (WGS) entry which is preliminary data.</text>
</comment>
<gene>
    <name evidence="1" type="ORF">RCL2_000663500</name>
</gene>